<evidence type="ECO:0000313" key="1">
    <source>
        <dbReference type="EMBL" id="KAK2716748.1"/>
    </source>
</evidence>
<comment type="caution">
    <text evidence="1">The sequence shown here is derived from an EMBL/GenBank/DDBJ whole genome shotgun (WGS) entry which is preliminary data.</text>
</comment>
<accession>A0AA88HX69</accession>
<sequence length="125" mass="14501">MNLSPEPGDHKRFLEELNEKEHEKNDTFVLANDILLKCHPYAVSVIRKGITIIQSRWDEASNWARQMPLTIWNCVTNLELAVEWASKRTHVIVFMTDTNIKKLKCSAVPRFASHVKEYPRATPEI</sequence>
<keyword evidence="2" id="KW-1185">Reference proteome</keyword>
<dbReference type="SUPFAM" id="SSF46966">
    <property type="entry name" value="Spectrin repeat"/>
    <property type="match status" value="1"/>
</dbReference>
<dbReference type="AlphaFoldDB" id="A0AA88HX69"/>
<organism evidence="1 2">
    <name type="scientific">Artemia franciscana</name>
    <name type="common">Brine shrimp</name>
    <name type="synonym">Artemia sanfranciscana</name>
    <dbReference type="NCBI Taxonomy" id="6661"/>
    <lineage>
        <taxon>Eukaryota</taxon>
        <taxon>Metazoa</taxon>
        <taxon>Ecdysozoa</taxon>
        <taxon>Arthropoda</taxon>
        <taxon>Crustacea</taxon>
        <taxon>Branchiopoda</taxon>
        <taxon>Anostraca</taxon>
        <taxon>Artemiidae</taxon>
        <taxon>Artemia</taxon>
    </lineage>
</organism>
<gene>
    <name evidence="1" type="ORF">QYM36_007037</name>
</gene>
<dbReference type="EMBL" id="JAVRJZ010000011">
    <property type="protein sequence ID" value="KAK2716748.1"/>
    <property type="molecule type" value="Genomic_DNA"/>
</dbReference>
<name>A0AA88HX69_ARTSF</name>
<proteinExistence type="predicted"/>
<reference evidence="1" key="1">
    <citation type="submission" date="2023-07" db="EMBL/GenBank/DDBJ databases">
        <title>Chromosome-level genome assembly of Artemia franciscana.</title>
        <authorList>
            <person name="Jo E."/>
        </authorList>
    </citation>
    <scope>NUCLEOTIDE SEQUENCE</scope>
    <source>
        <tissue evidence="1">Whole body</tissue>
    </source>
</reference>
<protein>
    <submittedName>
        <fullName evidence="1">Uncharacterized protein</fullName>
    </submittedName>
</protein>
<evidence type="ECO:0000313" key="2">
    <source>
        <dbReference type="Proteomes" id="UP001187531"/>
    </source>
</evidence>
<dbReference type="Proteomes" id="UP001187531">
    <property type="component" value="Unassembled WGS sequence"/>
</dbReference>